<dbReference type="InterPro" id="IPR029058">
    <property type="entry name" value="AB_hydrolase_fold"/>
</dbReference>
<dbReference type="InterPro" id="IPR000073">
    <property type="entry name" value="AB_hydrolase_1"/>
</dbReference>
<proteinExistence type="inferred from homology"/>
<dbReference type="InterPro" id="IPR010076">
    <property type="entry name" value="BioH"/>
</dbReference>
<dbReference type="NCBIfam" id="TIGR01738">
    <property type="entry name" value="bioH"/>
    <property type="match status" value="1"/>
</dbReference>
<keyword evidence="4 6" id="KW-0378">Hydrolase</keyword>
<dbReference type="InterPro" id="IPR050228">
    <property type="entry name" value="Carboxylesterase_BioH"/>
</dbReference>
<keyword evidence="2" id="KW-0963">Cytoplasm</keyword>
<keyword evidence="3" id="KW-0093">Biotin biosynthesis</keyword>
<keyword evidence="1" id="KW-0719">Serine esterase</keyword>
<dbReference type="PANTHER" id="PTHR43194:SF5">
    <property type="entry name" value="PIMELOYL-[ACYL-CARRIER PROTEIN] METHYL ESTER ESTERASE"/>
    <property type="match status" value="1"/>
</dbReference>
<evidence type="ECO:0000256" key="2">
    <source>
        <dbReference type="ARBA" id="ARBA00022490"/>
    </source>
</evidence>
<sequence>MSLYIQREGSGPPLVFLHGWGMNSDIWEDIVPQLTQRHTVTLIDLPGHGRSELSQPDYAIEVLAEQLAEAVPEAAIWVGWSLGGLIALQIAAQYPGKVKALLMVASSPRFVKVPGWPYGVESMIFDKFAKGLAEDYRATLKRFAAIQALGSHNAKAEVRILRERMLRHGEPHHKALQGGLRLLQQSDLRQTLAECHCPIKLVLGSRDTLAPARVAHHLKYPHLESTIIQGAAHAPFISHPDQFLAVLKEFTKRHV</sequence>
<dbReference type="Gene3D" id="3.40.50.1820">
    <property type="entry name" value="alpha/beta hydrolase"/>
    <property type="match status" value="1"/>
</dbReference>
<evidence type="ECO:0000259" key="5">
    <source>
        <dbReference type="Pfam" id="PF12697"/>
    </source>
</evidence>
<dbReference type="EC" id="3.1.1.85" evidence="6"/>
<evidence type="ECO:0000313" key="6">
    <source>
        <dbReference type="EMBL" id="VAW84320.1"/>
    </source>
</evidence>
<dbReference type="GO" id="GO:0009102">
    <property type="term" value="P:biotin biosynthetic process"/>
    <property type="evidence" value="ECO:0007669"/>
    <property type="project" value="UniProtKB-KW"/>
</dbReference>
<gene>
    <name evidence="6" type="ORF">MNBD_GAMMA18-1888</name>
</gene>
<dbReference type="EMBL" id="UOFP01000040">
    <property type="protein sequence ID" value="VAW84320.1"/>
    <property type="molecule type" value="Genomic_DNA"/>
</dbReference>
<dbReference type="AlphaFoldDB" id="A0A3B0Z5R3"/>
<protein>
    <submittedName>
        <fullName evidence="6">Pimeloyl-[acyl-carrier protein] methyl ester esterase BioH</fullName>
        <ecNumber evidence="6">3.1.1.85</ecNumber>
    </submittedName>
</protein>
<dbReference type="Pfam" id="PF12697">
    <property type="entry name" value="Abhydrolase_6"/>
    <property type="match status" value="1"/>
</dbReference>
<dbReference type="HAMAP" id="MF_01260">
    <property type="entry name" value="Carboxylester"/>
    <property type="match status" value="1"/>
</dbReference>
<name>A0A3B0Z5R3_9ZZZZ</name>
<evidence type="ECO:0000256" key="4">
    <source>
        <dbReference type="ARBA" id="ARBA00022801"/>
    </source>
</evidence>
<dbReference type="SUPFAM" id="SSF53474">
    <property type="entry name" value="alpha/beta-Hydrolases"/>
    <property type="match status" value="1"/>
</dbReference>
<evidence type="ECO:0000256" key="1">
    <source>
        <dbReference type="ARBA" id="ARBA00022487"/>
    </source>
</evidence>
<organism evidence="6">
    <name type="scientific">hydrothermal vent metagenome</name>
    <dbReference type="NCBI Taxonomy" id="652676"/>
    <lineage>
        <taxon>unclassified sequences</taxon>
        <taxon>metagenomes</taxon>
        <taxon>ecological metagenomes</taxon>
    </lineage>
</organism>
<evidence type="ECO:0000256" key="3">
    <source>
        <dbReference type="ARBA" id="ARBA00022756"/>
    </source>
</evidence>
<accession>A0A3B0Z5R3</accession>
<dbReference type="PANTHER" id="PTHR43194">
    <property type="entry name" value="HYDROLASE ALPHA/BETA FOLD FAMILY"/>
    <property type="match status" value="1"/>
</dbReference>
<reference evidence="6" key="1">
    <citation type="submission" date="2018-06" db="EMBL/GenBank/DDBJ databases">
        <authorList>
            <person name="Zhirakovskaya E."/>
        </authorList>
    </citation>
    <scope>NUCLEOTIDE SEQUENCE</scope>
</reference>
<feature type="domain" description="AB hydrolase-1" evidence="5">
    <location>
        <begin position="14"/>
        <end position="245"/>
    </location>
</feature>
<dbReference type="GO" id="GO:0090499">
    <property type="term" value="F:pimelyl-[acyl-carrier protein] methyl ester esterase activity"/>
    <property type="evidence" value="ECO:0007669"/>
    <property type="project" value="UniProtKB-EC"/>
</dbReference>